<sequence>MTFSTRAAWYGYPTPAEMDALTVTLDADSAHVVAEGLA</sequence>
<protein>
    <submittedName>
        <fullName evidence="1">Uncharacterized protein</fullName>
    </submittedName>
</protein>
<evidence type="ECO:0000313" key="1">
    <source>
        <dbReference type="EMBL" id="AGC65557.1"/>
    </source>
</evidence>
<gene>
    <name evidence="1" type="ORF">HhPH1_gp32</name>
</gene>
<organism evidence="1 2">
    <name type="scientific">Haloarcula hispanica virus PH1</name>
    <dbReference type="NCBI Taxonomy" id="1282967"/>
    <lineage>
        <taxon>Viruses</taxon>
        <taxon>Singelaviria</taxon>
        <taxon>Helvetiavirae</taxon>
        <taxon>Dividoviricota</taxon>
        <taxon>Laserviricetes</taxon>
        <taxon>Halopanivirales</taxon>
        <taxon>Sphaerolipoviridae</taxon>
        <taxon>Alphasphaerolipovirus</taxon>
        <taxon>Alphasphaerolipovirus pinkense</taxon>
    </lineage>
</organism>
<keyword evidence="2" id="KW-1185">Reference proteome</keyword>
<dbReference type="Proteomes" id="UP000012173">
    <property type="component" value="Segment"/>
</dbReference>
<reference evidence="1 2" key="1">
    <citation type="journal article" date="2013" name="Archaea">
        <title>PH1: An Archaeovirus of Haloarcula hispanica Related to SH1 and HHIV-2.</title>
        <authorList>
            <person name="Porter K."/>
            <person name="Tang S.-L."/>
            <person name="Chen C.-P."/>
            <person name="Chiang P.-W."/>
            <person name="Hong M.-J."/>
            <person name="Dyall-Smith M.L."/>
        </authorList>
    </citation>
    <scope>NUCLEOTIDE SEQUENCE [LARGE SCALE GENOMIC DNA]</scope>
    <source>
        <strain evidence="1">1</strain>
    </source>
</reference>
<dbReference type="OrthoDB" id="41195at10239"/>
<dbReference type="KEGG" id="vg:15152035"/>
<dbReference type="EMBL" id="KC252997">
    <property type="protein sequence ID" value="AGC65557.1"/>
    <property type="molecule type" value="Genomic_DNA"/>
</dbReference>
<dbReference type="RefSeq" id="YP_007761621.1">
    <property type="nucleotide sequence ID" value="NC_020998.1"/>
</dbReference>
<dbReference type="GeneID" id="15152035"/>
<proteinExistence type="predicted"/>
<evidence type="ECO:0000313" key="2">
    <source>
        <dbReference type="Proteomes" id="UP000012173"/>
    </source>
</evidence>
<name>M4JG80_9VIRU</name>
<accession>M4JG80</accession>